<name>A0ABP5L0E7_9ACTN</name>
<evidence type="ECO:0000313" key="1">
    <source>
        <dbReference type="EMBL" id="GAA2140020.1"/>
    </source>
</evidence>
<dbReference type="EMBL" id="BAAANT010000010">
    <property type="protein sequence ID" value="GAA2140020.1"/>
    <property type="molecule type" value="Genomic_DNA"/>
</dbReference>
<comment type="caution">
    <text evidence="1">The sequence shown here is derived from an EMBL/GenBank/DDBJ whole genome shotgun (WGS) entry which is preliminary data.</text>
</comment>
<gene>
    <name evidence="1" type="ORF">GCM10009760_22840</name>
</gene>
<dbReference type="InterPro" id="IPR026334">
    <property type="entry name" value="FxSxx-COOH"/>
</dbReference>
<dbReference type="NCBIfam" id="TIGR04268">
    <property type="entry name" value="FxSxx-COOH"/>
    <property type="match status" value="1"/>
</dbReference>
<evidence type="ECO:0008006" key="3">
    <source>
        <dbReference type="Google" id="ProtNLM"/>
    </source>
</evidence>
<reference evidence="2" key="1">
    <citation type="journal article" date="2019" name="Int. J. Syst. Evol. Microbiol.">
        <title>The Global Catalogue of Microorganisms (GCM) 10K type strain sequencing project: providing services to taxonomists for standard genome sequencing and annotation.</title>
        <authorList>
            <consortium name="The Broad Institute Genomics Platform"/>
            <consortium name="The Broad Institute Genome Sequencing Center for Infectious Disease"/>
            <person name="Wu L."/>
            <person name="Ma J."/>
        </authorList>
    </citation>
    <scope>NUCLEOTIDE SEQUENCE [LARGE SCALE GENOMIC DNA]</scope>
    <source>
        <strain evidence="2">JCM 14560</strain>
    </source>
</reference>
<sequence>MTTALAAPPAPQLTDSQFPVDRVSLADLAALGTDELATLLHRALPDAALGRVAVAAFQSSI</sequence>
<accession>A0ABP5L0E7</accession>
<keyword evidence="2" id="KW-1185">Reference proteome</keyword>
<proteinExistence type="predicted"/>
<dbReference type="Proteomes" id="UP001422759">
    <property type="component" value="Unassembled WGS sequence"/>
</dbReference>
<protein>
    <recommendedName>
        <fullName evidence="3">FXSXX-COOH protein</fullName>
    </recommendedName>
</protein>
<evidence type="ECO:0000313" key="2">
    <source>
        <dbReference type="Proteomes" id="UP001422759"/>
    </source>
</evidence>
<dbReference type="RefSeq" id="WP_344463597.1">
    <property type="nucleotide sequence ID" value="NZ_BAAANT010000010.1"/>
</dbReference>
<organism evidence="1 2">
    <name type="scientific">Kitasatospora kazusensis</name>
    <dbReference type="NCBI Taxonomy" id="407974"/>
    <lineage>
        <taxon>Bacteria</taxon>
        <taxon>Bacillati</taxon>
        <taxon>Actinomycetota</taxon>
        <taxon>Actinomycetes</taxon>
        <taxon>Kitasatosporales</taxon>
        <taxon>Streptomycetaceae</taxon>
        <taxon>Kitasatospora</taxon>
    </lineage>
</organism>